<dbReference type="EMBL" id="CAVLEF010000255">
    <property type="protein sequence ID" value="CAK1553869.1"/>
    <property type="molecule type" value="Genomic_DNA"/>
</dbReference>
<dbReference type="SUPFAM" id="SSF56574">
    <property type="entry name" value="Serpins"/>
    <property type="match status" value="1"/>
</dbReference>
<sequence length="292" mass="33216">MEHHTTLINLHSQNLNWLSSPLAGSLLLSLIIPGRRLEKYTKLYKQLKGLKGFDLRNRIFISPNCKLKHTASKGEVTEFDRNGATAVSEWLNKYGFKDYDIHTFCSKSDYMLINLTKFQMSWNRVGACGPIVTVYNSFNYTEDVKYEARLIEIPLENKEFKLVIPVPNEIDILKCLVKKLNDEGLSSAVKSIQPLFTAVSELKAPEIEYEANTEFSIEQREFDSPLVQMNRGSVKVNNEGIIIDCVTCILPSQSHREKSKLEPVGENAVKPFLFSILFRDTAIFSGRCELGK</sequence>
<dbReference type="InterPro" id="IPR042185">
    <property type="entry name" value="Serpin_sf_2"/>
</dbReference>
<accession>A0AAV1JZL8</accession>
<comment type="caution">
    <text evidence="1">The sequence shown here is derived from an EMBL/GenBank/DDBJ whole genome shotgun (WGS) entry which is preliminary data.</text>
</comment>
<name>A0AAV1JZL8_9NEOP</name>
<dbReference type="Gene3D" id="2.30.39.10">
    <property type="entry name" value="Alpha-1-antitrypsin, domain 1"/>
    <property type="match status" value="1"/>
</dbReference>
<reference evidence="1 2" key="1">
    <citation type="submission" date="2023-11" db="EMBL/GenBank/DDBJ databases">
        <authorList>
            <person name="Okamura Y."/>
        </authorList>
    </citation>
    <scope>NUCLEOTIDE SEQUENCE [LARGE SCALE GENOMIC DNA]</scope>
</reference>
<evidence type="ECO:0000313" key="1">
    <source>
        <dbReference type="EMBL" id="CAK1553869.1"/>
    </source>
</evidence>
<protein>
    <recommendedName>
        <fullName evidence="3">Serpin domain-containing protein</fullName>
    </recommendedName>
</protein>
<evidence type="ECO:0008006" key="3">
    <source>
        <dbReference type="Google" id="ProtNLM"/>
    </source>
</evidence>
<evidence type="ECO:0000313" key="2">
    <source>
        <dbReference type="Proteomes" id="UP001497472"/>
    </source>
</evidence>
<organism evidence="1 2">
    <name type="scientific">Leptosia nina</name>
    <dbReference type="NCBI Taxonomy" id="320188"/>
    <lineage>
        <taxon>Eukaryota</taxon>
        <taxon>Metazoa</taxon>
        <taxon>Ecdysozoa</taxon>
        <taxon>Arthropoda</taxon>
        <taxon>Hexapoda</taxon>
        <taxon>Insecta</taxon>
        <taxon>Pterygota</taxon>
        <taxon>Neoptera</taxon>
        <taxon>Endopterygota</taxon>
        <taxon>Lepidoptera</taxon>
        <taxon>Glossata</taxon>
        <taxon>Ditrysia</taxon>
        <taxon>Papilionoidea</taxon>
        <taxon>Pieridae</taxon>
        <taxon>Pierinae</taxon>
        <taxon>Leptosia</taxon>
    </lineage>
</organism>
<dbReference type="InterPro" id="IPR036186">
    <property type="entry name" value="Serpin_sf"/>
</dbReference>
<dbReference type="AlphaFoldDB" id="A0AAV1JZL8"/>
<gene>
    <name evidence="1" type="ORF">LNINA_LOCUS12834</name>
</gene>
<proteinExistence type="predicted"/>
<keyword evidence="2" id="KW-1185">Reference proteome</keyword>
<dbReference type="Proteomes" id="UP001497472">
    <property type="component" value="Unassembled WGS sequence"/>
</dbReference>